<evidence type="ECO:0000313" key="7">
    <source>
        <dbReference type="EMBL" id="REF29586.1"/>
    </source>
</evidence>
<sequence>MNVLHGIVPPLLTPMHQDGAVDHDSLDRLIDHLLDAGVHGIFPLGSSGQVAYLTDAERDDVVRRTVERVAGRVPVVVGVPDFTARRMAEHARRAVELGADAIVATAPLYALQDIAEIAESYRMLAASVDVPLIAYDVPVRVNTKLGIDMVMQLASEGVIKGIKDSSGDDVGFRRLVDANRAAGEPLDVLTGHEVMVDSMFLLGAGGAVPGLANVDPAGYVRMWDAAVAGDWDAARKEQARLNRLFDIVFTPAGLGGDAGGIGAFKAAVARLGIISSGTMPAPLRPLDDSALKAIDGILAEVGLLDTASA</sequence>
<feature type="active site" description="Schiff-base intermediate with substrate" evidence="5">
    <location>
        <position position="163"/>
    </location>
</feature>
<feature type="active site" description="Proton donor/acceptor" evidence="5">
    <location>
        <position position="135"/>
    </location>
</feature>
<comment type="similarity">
    <text evidence="1 4">Belongs to the DapA family.</text>
</comment>
<dbReference type="Gene3D" id="3.20.20.70">
    <property type="entry name" value="Aldolase class I"/>
    <property type="match status" value="1"/>
</dbReference>
<comment type="caution">
    <text evidence="7">The sequence shown here is derived from an EMBL/GenBank/DDBJ whole genome shotgun (WGS) entry which is preliminary data.</text>
</comment>
<gene>
    <name evidence="7" type="ORF">DFJ65_0540</name>
</gene>
<keyword evidence="8" id="KW-1185">Reference proteome</keyword>
<accession>A0A3D9UJU8</accession>
<dbReference type="Proteomes" id="UP000256253">
    <property type="component" value="Unassembled WGS sequence"/>
</dbReference>
<evidence type="ECO:0000256" key="3">
    <source>
        <dbReference type="ARBA" id="ARBA00023270"/>
    </source>
</evidence>
<dbReference type="PANTHER" id="PTHR12128:SF66">
    <property type="entry name" value="4-HYDROXY-2-OXOGLUTARATE ALDOLASE, MITOCHONDRIAL"/>
    <property type="match status" value="1"/>
</dbReference>
<evidence type="ECO:0000256" key="4">
    <source>
        <dbReference type="PIRNR" id="PIRNR001365"/>
    </source>
</evidence>
<evidence type="ECO:0000256" key="1">
    <source>
        <dbReference type="ARBA" id="ARBA00007592"/>
    </source>
</evidence>
<dbReference type="GO" id="GO:0008840">
    <property type="term" value="F:4-hydroxy-tetrahydrodipicolinate synthase activity"/>
    <property type="evidence" value="ECO:0007669"/>
    <property type="project" value="TreeGrafter"/>
</dbReference>
<dbReference type="InterPro" id="IPR002220">
    <property type="entry name" value="DapA-like"/>
</dbReference>
<keyword evidence="3" id="KW-0704">Schiff base</keyword>
<proteinExistence type="inferred from homology"/>
<dbReference type="CDD" id="cd00408">
    <property type="entry name" value="DHDPS-like"/>
    <property type="match status" value="1"/>
</dbReference>
<dbReference type="RefSeq" id="WP_115921682.1">
    <property type="nucleotide sequence ID" value="NZ_QTUA01000001.1"/>
</dbReference>
<organism evidence="7 8">
    <name type="scientific">Calidifontibacter indicus</name>
    <dbReference type="NCBI Taxonomy" id="419650"/>
    <lineage>
        <taxon>Bacteria</taxon>
        <taxon>Bacillati</taxon>
        <taxon>Actinomycetota</taxon>
        <taxon>Actinomycetes</taxon>
        <taxon>Micrococcales</taxon>
        <taxon>Dermacoccaceae</taxon>
        <taxon>Calidifontibacter</taxon>
    </lineage>
</organism>
<protein>
    <submittedName>
        <fullName evidence="7">4-hydroxy-tetrahydrodipicolinate synthase</fullName>
    </submittedName>
</protein>
<evidence type="ECO:0000256" key="2">
    <source>
        <dbReference type="ARBA" id="ARBA00023239"/>
    </source>
</evidence>
<dbReference type="PROSITE" id="PS00666">
    <property type="entry name" value="DHDPS_2"/>
    <property type="match status" value="1"/>
</dbReference>
<dbReference type="InterPro" id="IPR013785">
    <property type="entry name" value="Aldolase_TIM"/>
</dbReference>
<dbReference type="PANTHER" id="PTHR12128">
    <property type="entry name" value="DIHYDRODIPICOLINATE SYNTHASE"/>
    <property type="match status" value="1"/>
</dbReference>
<dbReference type="SMART" id="SM01130">
    <property type="entry name" value="DHDPS"/>
    <property type="match status" value="1"/>
</dbReference>
<feature type="binding site" evidence="6">
    <location>
        <position position="208"/>
    </location>
    <ligand>
        <name>pyruvate</name>
        <dbReference type="ChEBI" id="CHEBI:15361"/>
    </ligand>
</feature>
<keyword evidence="2 4" id="KW-0456">Lyase</keyword>
<dbReference type="SUPFAM" id="SSF51569">
    <property type="entry name" value="Aldolase"/>
    <property type="match status" value="1"/>
</dbReference>
<evidence type="ECO:0000256" key="5">
    <source>
        <dbReference type="PIRSR" id="PIRSR001365-1"/>
    </source>
</evidence>
<evidence type="ECO:0000256" key="6">
    <source>
        <dbReference type="PIRSR" id="PIRSR001365-2"/>
    </source>
</evidence>
<dbReference type="InterPro" id="IPR020625">
    <property type="entry name" value="Schiff_base-form_aldolases_AS"/>
</dbReference>
<dbReference type="OrthoDB" id="3175637at2"/>
<dbReference type="AlphaFoldDB" id="A0A3D9UJU8"/>
<evidence type="ECO:0000313" key="8">
    <source>
        <dbReference type="Proteomes" id="UP000256253"/>
    </source>
</evidence>
<name>A0A3D9UJU8_9MICO</name>
<reference evidence="7 8" key="1">
    <citation type="submission" date="2018-08" db="EMBL/GenBank/DDBJ databases">
        <title>Sequencing the genomes of 1000 actinobacteria strains.</title>
        <authorList>
            <person name="Klenk H.-P."/>
        </authorList>
    </citation>
    <scope>NUCLEOTIDE SEQUENCE [LARGE SCALE GENOMIC DNA]</scope>
    <source>
        <strain evidence="7 8">DSM 22967</strain>
    </source>
</reference>
<dbReference type="GO" id="GO:0044281">
    <property type="term" value="P:small molecule metabolic process"/>
    <property type="evidence" value="ECO:0007669"/>
    <property type="project" value="UniProtKB-ARBA"/>
</dbReference>
<dbReference type="PIRSF" id="PIRSF001365">
    <property type="entry name" value="DHDPS"/>
    <property type="match status" value="1"/>
</dbReference>
<dbReference type="EMBL" id="QTUA01000001">
    <property type="protein sequence ID" value="REF29586.1"/>
    <property type="molecule type" value="Genomic_DNA"/>
</dbReference>
<dbReference type="Pfam" id="PF00701">
    <property type="entry name" value="DHDPS"/>
    <property type="match status" value="1"/>
</dbReference>